<dbReference type="PANTHER" id="PTHR47235">
    <property type="entry name" value="BLR6548 PROTEIN"/>
    <property type="match status" value="1"/>
</dbReference>
<name>A0A2Z6B0N2_9BACT</name>
<evidence type="ECO:0000259" key="6">
    <source>
        <dbReference type="Pfam" id="PF13458"/>
    </source>
</evidence>
<dbReference type="Gene3D" id="3.40.50.2300">
    <property type="match status" value="2"/>
</dbReference>
<evidence type="ECO:0000256" key="2">
    <source>
        <dbReference type="ARBA" id="ARBA00022448"/>
    </source>
</evidence>
<dbReference type="InterPro" id="IPR028081">
    <property type="entry name" value="Leu-bd"/>
</dbReference>
<keyword evidence="2" id="KW-0813">Transport</keyword>
<keyword evidence="3 5" id="KW-0732">Signal</keyword>
<dbReference type="OrthoDB" id="9777352at2"/>
<dbReference type="KEGG" id="dfl:DFE_2335"/>
<dbReference type="InterPro" id="IPR028082">
    <property type="entry name" value="Peripla_BP_I"/>
</dbReference>
<evidence type="ECO:0000313" key="7">
    <source>
        <dbReference type="EMBL" id="BBD09061.1"/>
    </source>
</evidence>
<evidence type="ECO:0000313" key="8">
    <source>
        <dbReference type="Proteomes" id="UP000269883"/>
    </source>
</evidence>
<dbReference type="CDD" id="cd19978">
    <property type="entry name" value="PBP1_ABC_ligand_binding-like"/>
    <property type="match status" value="1"/>
</dbReference>
<organism evidence="7 8">
    <name type="scientific">Desulfovibrio ferrophilus</name>
    <dbReference type="NCBI Taxonomy" id="241368"/>
    <lineage>
        <taxon>Bacteria</taxon>
        <taxon>Pseudomonadati</taxon>
        <taxon>Thermodesulfobacteriota</taxon>
        <taxon>Desulfovibrionia</taxon>
        <taxon>Desulfovibrionales</taxon>
        <taxon>Desulfovibrionaceae</taxon>
        <taxon>Desulfovibrio</taxon>
    </lineage>
</organism>
<dbReference type="SUPFAM" id="SSF53822">
    <property type="entry name" value="Periplasmic binding protein-like I"/>
    <property type="match status" value="1"/>
</dbReference>
<evidence type="ECO:0000256" key="5">
    <source>
        <dbReference type="SAM" id="SignalP"/>
    </source>
</evidence>
<dbReference type="AlphaFoldDB" id="A0A2Z6B0N2"/>
<proteinExistence type="inferred from homology"/>
<feature type="domain" description="Leucine-binding protein" evidence="6">
    <location>
        <begin position="31"/>
        <end position="397"/>
    </location>
</feature>
<sequence>MTRALRTYILTLLALSALCIGPRPCGAGQDIVLGMSAAFSGPIRELGIELHRGAQAYFDQVNQRGGVHGNTISILALDDAYNPQKCLDNTITLIQRSKVFALFNYVGTPTTTKILPLLKRYGDRNMLMLFPLTGAEPLRRHPYVEKIFNLRASYNDEALALVDNFLAAGRDDIAVFYQADAFGRNGWDGVRRALASQHKTMAVEATYHRGTAYEDDMTPQIEIIQRKKPQAVICVGTSAACAAFIRDANTLGLQVPIATMSFADPETTLDLLEKEPSFPAERLGDIITSAVVPCHEHHELPAVQEFMALMEQTTSVPTGLIKGPYSPPAFSPVAFEGFLNAKALVLALERIGPNPSRKALAKALNDPSGYDLGLGTPVVFSPDRHQAMDKIYFIGFDKGRLVPIHDFGRWSQ</sequence>
<dbReference type="GO" id="GO:0006865">
    <property type="term" value="P:amino acid transport"/>
    <property type="evidence" value="ECO:0007669"/>
    <property type="project" value="UniProtKB-KW"/>
</dbReference>
<protein>
    <recommendedName>
        <fullName evidence="6">Leucine-binding protein domain-containing protein</fullName>
    </recommendedName>
</protein>
<dbReference type="InterPro" id="IPR000709">
    <property type="entry name" value="Leu_Ile_Val-bd"/>
</dbReference>
<accession>A0A2Z6B0N2</accession>
<dbReference type="RefSeq" id="WP_126379715.1">
    <property type="nucleotide sequence ID" value="NZ_AP017378.1"/>
</dbReference>
<evidence type="ECO:0000256" key="3">
    <source>
        <dbReference type="ARBA" id="ARBA00022729"/>
    </source>
</evidence>
<dbReference type="Pfam" id="PF13458">
    <property type="entry name" value="Peripla_BP_6"/>
    <property type="match status" value="1"/>
</dbReference>
<gene>
    <name evidence="7" type="ORF">DFE_2335</name>
</gene>
<dbReference type="PANTHER" id="PTHR47235:SF1">
    <property type="entry name" value="BLR6548 PROTEIN"/>
    <property type="match status" value="1"/>
</dbReference>
<evidence type="ECO:0000256" key="1">
    <source>
        <dbReference type="ARBA" id="ARBA00010062"/>
    </source>
</evidence>
<comment type="similarity">
    <text evidence="1">Belongs to the leucine-binding protein family.</text>
</comment>
<dbReference type="EMBL" id="AP017378">
    <property type="protein sequence ID" value="BBD09061.1"/>
    <property type="molecule type" value="Genomic_DNA"/>
</dbReference>
<feature type="chain" id="PRO_5016297495" description="Leucine-binding protein domain-containing protein" evidence="5">
    <location>
        <begin position="28"/>
        <end position="412"/>
    </location>
</feature>
<keyword evidence="8" id="KW-1185">Reference proteome</keyword>
<reference evidence="7 8" key="1">
    <citation type="journal article" date="2018" name="Sci. Adv.">
        <title>Multi-heme cytochromes provide a pathway for survival in energy-limited environments.</title>
        <authorList>
            <person name="Deng X."/>
            <person name="Dohmae N."/>
            <person name="Nealson K.H."/>
            <person name="Hashimoto K."/>
            <person name="Okamoto A."/>
        </authorList>
    </citation>
    <scope>NUCLEOTIDE SEQUENCE [LARGE SCALE GENOMIC DNA]</scope>
    <source>
        <strain evidence="7 8">IS5</strain>
    </source>
</reference>
<evidence type="ECO:0000256" key="4">
    <source>
        <dbReference type="ARBA" id="ARBA00022970"/>
    </source>
</evidence>
<dbReference type="Proteomes" id="UP000269883">
    <property type="component" value="Chromosome"/>
</dbReference>
<feature type="signal peptide" evidence="5">
    <location>
        <begin position="1"/>
        <end position="27"/>
    </location>
</feature>
<keyword evidence="4" id="KW-0029">Amino-acid transport</keyword>
<dbReference type="PRINTS" id="PR00337">
    <property type="entry name" value="LEUILEVALBP"/>
</dbReference>